<dbReference type="Pfam" id="PF11356">
    <property type="entry name" value="T2SSC"/>
    <property type="match status" value="1"/>
</dbReference>
<evidence type="ECO:0000256" key="6">
    <source>
        <dbReference type="ARBA" id="ARBA00022927"/>
    </source>
</evidence>
<keyword evidence="6" id="KW-0653">Protein transport</keyword>
<dbReference type="RefSeq" id="WP_284102296.1">
    <property type="nucleotide sequence ID" value="NZ_JARRAF010000028.1"/>
</dbReference>
<organism evidence="11 12">
    <name type="scientific">Parachitinimonas caeni</name>
    <dbReference type="NCBI Taxonomy" id="3031301"/>
    <lineage>
        <taxon>Bacteria</taxon>
        <taxon>Pseudomonadati</taxon>
        <taxon>Pseudomonadota</taxon>
        <taxon>Betaproteobacteria</taxon>
        <taxon>Neisseriales</taxon>
        <taxon>Chitinibacteraceae</taxon>
        <taxon>Parachitinimonas</taxon>
    </lineage>
</organism>
<evidence type="ECO:0000313" key="12">
    <source>
        <dbReference type="Proteomes" id="UP001172778"/>
    </source>
</evidence>
<keyword evidence="4" id="KW-0997">Cell inner membrane</keyword>
<dbReference type="SUPFAM" id="SSF50156">
    <property type="entry name" value="PDZ domain-like"/>
    <property type="match status" value="1"/>
</dbReference>
<dbReference type="Gene3D" id="2.30.30.830">
    <property type="match status" value="1"/>
</dbReference>
<dbReference type="EMBL" id="JARRAF010000028">
    <property type="protein sequence ID" value="MDK2125981.1"/>
    <property type="molecule type" value="Genomic_DNA"/>
</dbReference>
<evidence type="ECO:0000256" key="1">
    <source>
        <dbReference type="ARBA" id="ARBA00004533"/>
    </source>
</evidence>
<evidence type="ECO:0000256" key="5">
    <source>
        <dbReference type="ARBA" id="ARBA00022692"/>
    </source>
</evidence>
<evidence type="ECO:0000256" key="7">
    <source>
        <dbReference type="ARBA" id="ARBA00022989"/>
    </source>
</evidence>
<reference evidence="11" key="1">
    <citation type="submission" date="2023-03" db="EMBL/GenBank/DDBJ databases">
        <title>Chitinimonas shenzhenensis gen. nov., sp. nov., a novel member of family Burkholderiaceae isolated from activated sludge collected in Shen Zhen, China.</title>
        <authorList>
            <person name="Wang X."/>
        </authorList>
    </citation>
    <scope>NUCLEOTIDE SEQUENCE</scope>
    <source>
        <strain evidence="11">DQS-5</strain>
    </source>
</reference>
<keyword evidence="8 9" id="KW-0472">Membrane</keyword>
<evidence type="ECO:0000256" key="8">
    <source>
        <dbReference type="ARBA" id="ARBA00023136"/>
    </source>
</evidence>
<sequence length="284" mass="29768">MTLSLPKSPWFYRLLNLLLLGLIAWQLAGLIWLLLAPKPKMPVAIEPRQVRVVQADVGQALAGFHLFGQSKAAAASGEVVDSSLPYKLRGIITATKTQPAAAIFSGAEPKETAVREGESIQPGVELISVAANEVLISNNGRRERIKLDDKPAVEIPVVSSGKVEEAPAKAEAVAKPEGGSSGAPMVLRRKALAASLQSLNIVELAKGLGTAPDGGILVEDLSAQPVLRAMGVMPGDVLKGINGQNLAGPADISVLFGALGQQRKATLRLVRRGGPLSFAYSIQN</sequence>
<dbReference type="Gene3D" id="2.30.42.10">
    <property type="match status" value="1"/>
</dbReference>
<feature type="transmembrane region" description="Helical" evidence="9">
    <location>
        <begin position="12"/>
        <end position="35"/>
    </location>
</feature>
<keyword evidence="2" id="KW-0813">Transport</keyword>
<dbReference type="Proteomes" id="UP001172778">
    <property type="component" value="Unassembled WGS sequence"/>
</dbReference>
<gene>
    <name evidence="11" type="ORF">PZA18_18195</name>
</gene>
<evidence type="ECO:0000256" key="4">
    <source>
        <dbReference type="ARBA" id="ARBA00022519"/>
    </source>
</evidence>
<evidence type="ECO:0000256" key="9">
    <source>
        <dbReference type="SAM" id="Phobius"/>
    </source>
</evidence>
<comment type="subcellular location">
    <subcellularLocation>
        <location evidence="1">Cell inner membrane</location>
    </subcellularLocation>
</comment>
<name>A0ABT7E113_9NEIS</name>
<keyword evidence="5 9" id="KW-0812">Transmembrane</keyword>
<comment type="caution">
    <text evidence="11">The sequence shown here is derived from an EMBL/GenBank/DDBJ whole genome shotgun (WGS) entry which is preliminary data.</text>
</comment>
<proteinExistence type="predicted"/>
<evidence type="ECO:0000259" key="10">
    <source>
        <dbReference type="Pfam" id="PF11356"/>
    </source>
</evidence>
<evidence type="ECO:0000313" key="11">
    <source>
        <dbReference type="EMBL" id="MDK2125981.1"/>
    </source>
</evidence>
<protein>
    <submittedName>
        <fullName evidence="11">Type II secretion system protein N</fullName>
    </submittedName>
</protein>
<accession>A0ABT7E113</accession>
<dbReference type="InterPro" id="IPR036034">
    <property type="entry name" value="PDZ_sf"/>
</dbReference>
<keyword evidence="12" id="KW-1185">Reference proteome</keyword>
<evidence type="ECO:0000256" key="3">
    <source>
        <dbReference type="ARBA" id="ARBA00022475"/>
    </source>
</evidence>
<feature type="domain" description="Type II secretion system protein GspC N-terminal" evidence="10">
    <location>
        <begin position="17"/>
        <end position="147"/>
    </location>
</feature>
<keyword evidence="3" id="KW-1003">Cell membrane</keyword>
<keyword evidence="7 9" id="KW-1133">Transmembrane helix</keyword>
<evidence type="ECO:0000256" key="2">
    <source>
        <dbReference type="ARBA" id="ARBA00022448"/>
    </source>
</evidence>
<dbReference type="InterPro" id="IPR024961">
    <property type="entry name" value="T2SS_GspC_N"/>
</dbReference>